<proteinExistence type="predicted"/>
<sequence length="134" mass="15100">MCLTGTENTFVYLHPGNAWLRTAGRHQDMDNSRRRGVHPEQAGGRMQRQQCMLGRTKENGSQVVIHGGCLRRIYRPDQPHDGSRPDATAQRFSADLRTQLTPSPQWLIHRDSIFASYGVTPSALWTAAHCGYPE</sequence>
<reference evidence="1" key="2">
    <citation type="submission" date="2020-09" db="EMBL/GenBank/DDBJ databases">
        <authorList>
            <person name="Sun Q."/>
            <person name="Zhou Y."/>
        </authorList>
    </citation>
    <scope>NUCLEOTIDE SEQUENCE</scope>
    <source>
        <strain evidence="1">CGMCC 4.7299</strain>
    </source>
</reference>
<protein>
    <submittedName>
        <fullName evidence="1">Uncharacterized protein</fullName>
    </submittedName>
</protein>
<accession>A0A8J3BVB7</accession>
<evidence type="ECO:0000313" key="2">
    <source>
        <dbReference type="Proteomes" id="UP000656042"/>
    </source>
</evidence>
<reference evidence="1" key="1">
    <citation type="journal article" date="2014" name="Int. J. Syst. Evol. Microbiol.">
        <title>Complete genome sequence of Corynebacterium casei LMG S-19264T (=DSM 44701T), isolated from a smear-ripened cheese.</title>
        <authorList>
            <consortium name="US DOE Joint Genome Institute (JGI-PGF)"/>
            <person name="Walter F."/>
            <person name="Albersmeier A."/>
            <person name="Kalinowski J."/>
            <person name="Ruckert C."/>
        </authorList>
    </citation>
    <scope>NUCLEOTIDE SEQUENCE</scope>
    <source>
        <strain evidence="1">CGMCC 4.7299</strain>
    </source>
</reference>
<comment type="caution">
    <text evidence="1">The sequence shown here is derived from an EMBL/GenBank/DDBJ whole genome shotgun (WGS) entry which is preliminary data.</text>
</comment>
<dbReference type="Proteomes" id="UP000656042">
    <property type="component" value="Unassembled WGS sequence"/>
</dbReference>
<organism evidence="1 2">
    <name type="scientific">Mangrovihabitans endophyticus</name>
    <dbReference type="NCBI Taxonomy" id="1751298"/>
    <lineage>
        <taxon>Bacteria</taxon>
        <taxon>Bacillati</taxon>
        <taxon>Actinomycetota</taxon>
        <taxon>Actinomycetes</taxon>
        <taxon>Micromonosporales</taxon>
        <taxon>Micromonosporaceae</taxon>
        <taxon>Mangrovihabitans</taxon>
    </lineage>
</organism>
<dbReference type="EMBL" id="BMMX01000003">
    <property type="protein sequence ID" value="GGK80831.1"/>
    <property type="molecule type" value="Genomic_DNA"/>
</dbReference>
<keyword evidence="2" id="KW-1185">Reference proteome</keyword>
<evidence type="ECO:0000313" key="1">
    <source>
        <dbReference type="EMBL" id="GGK80831.1"/>
    </source>
</evidence>
<gene>
    <name evidence="1" type="ORF">GCM10012284_13490</name>
</gene>
<name>A0A8J3BVB7_9ACTN</name>
<dbReference type="AlphaFoldDB" id="A0A8J3BVB7"/>